<comment type="caution">
    <text evidence="3">The sequence shown here is derived from an EMBL/GenBank/DDBJ whole genome shotgun (WGS) entry which is preliminary data.</text>
</comment>
<name>A0AA36NNB1_9DINO</name>
<dbReference type="EMBL" id="CAUJNA010003867">
    <property type="protein sequence ID" value="CAJ1411308.1"/>
    <property type="molecule type" value="Genomic_DNA"/>
</dbReference>
<keyword evidence="4" id="KW-1185">Reference proteome</keyword>
<dbReference type="Proteomes" id="UP001178507">
    <property type="component" value="Unassembled WGS sequence"/>
</dbReference>
<evidence type="ECO:0000313" key="3">
    <source>
        <dbReference type="EMBL" id="CAJ1411308.1"/>
    </source>
</evidence>
<dbReference type="PANTHER" id="PTHR12305">
    <property type="entry name" value="PHOSPHATASE WITH HOMOLOGY TO TENSIN"/>
    <property type="match status" value="1"/>
</dbReference>
<dbReference type="GO" id="GO:0016314">
    <property type="term" value="F:phosphatidylinositol-3,4,5-trisphosphate 3-phosphatase activity"/>
    <property type="evidence" value="ECO:0007669"/>
    <property type="project" value="TreeGrafter"/>
</dbReference>
<dbReference type="Gene3D" id="2.130.10.10">
    <property type="entry name" value="YVTN repeat-like/Quinoprotein amine dehydrogenase"/>
    <property type="match status" value="1"/>
</dbReference>
<reference evidence="3" key="1">
    <citation type="submission" date="2023-08" db="EMBL/GenBank/DDBJ databases">
        <authorList>
            <person name="Chen Y."/>
            <person name="Shah S."/>
            <person name="Dougan E. K."/>
            <person name="Thang M."/>
            <person name="Chan C."/>
        </authorList>
    </citation>
    <scope>NUCLEOTIDE SEQUENCE</scope>
</reference>
<organism evidence="3 4">
    <name type="scientific">Effrenium voratum</name>
    <dbReference type="NCBI Taxonomy" id="2562239"/>
    <lineage>
        <taxon>Eukaryota</taxon>
        <taxon>Sar</taxon>
        <taxon>Alveolata</taxon>
        <taxon>Dinophyceae</taxon>
        <taxon>Suessiales</taxon>
        <taxon>Symbiodiniaceae</taxon>
        <taxon>Effrenium</taxon>
    </lineage>
</organism>
<dbReference type="SUPFAM" id="SSF50978">
    <property type="entry name" value="WD40 repeat-like"/>
    <property type="match status" value="1"/>
</dbReference>
<feature type="repeat" description="WD" evidence="1">
    <location>
        <begin position="1"/>
        <end position="37"/>
    </location>
</feature>
<evidence type="ECO:0000256" key="1">
    <source>
        <dbReference type="PROSITE-ProRule" id="PRU00221"/>
    </source>
</evidence>
<dbReference type="AlphaFoldDB" id="A0AA36NNB1"/>
<evidence type="ECO:0000256" key="2">
    <source>
        <dbReference type="SAM" id="MobiDB-lite"/>
    </source>
</evidence>
<keyword evidence="1" id="KW-0853">WD repeat</keyword>
<feature type="compositionally biased region" description="Low complexity" evidence="2">
    <location>
        <begin position="401"/>
        <end position="420"/>
    </location>
</feature>
<feature type="region of interest" description="Disordered" evidence="2">
    <location>
        <begin position="398"/>
        <end position="420"/>
    </location>
</feature>
<evidence type="ECO:0000313" key="4">
    <source>
        <dbReference type="Proteomes" id="UP001178507"/>
    </source>
</evidence>
<dbReference type="GO" id="GO:0005829">
    <property type="term" value="C:cytosol"/>
    <property type="evidence" value="ECO:0007669"/>
    <property type="project" value="TreeGrafter"/>
</dbReference>
<dbReference type="InterPro" id="IPR001680">
    <property type="entry name" value="WD40_rpt"/>
</dbReference>
<dbReference type="InterPro" id="IPR029021">
    <property type="entry name" value="Prot-tyrosine_phosphatase-like"/>
</dbReference>
<protein>
    <submittedName>
        <fullName evidence="3">Uncharacterized protein</fullName>
    </submittedName>
</protein>
<dbReference type="Gene3D" id="3.90.190.10">
    <property type="entry name" value="Protein tyrosine phosphatase superfamily"/>
    <property type="match status" value="1"/>
</dbReference>
<dbReference type="InterPro" id="IPR036322">
    <property type="entry name" value="WD40_repeat_dom_sf"/>
</dbReference>
<dbReference type="PROSITE" id="PS50082">
    <property type="entry name" value="WD_REPEATS_2"/>
    <property type="match status" value="1"/>
</dbReference>
<dbReference type="Gene3D" id="2.60.40.1110">
    <property type="match status" value="1"/>
</dbReference>
<dbReference type="InterPro" id="IPR051281">
    <property type="entry name" value="Dual-spec_lipid-protein_phosph"/>
</dbReference>
<dbReference type="InterPro" id="IPR015943">
    <property type="entry name" value="WD40/YVTN_repeat-like_dom_sf"/>
</dbReference>
<accession>A0AA36NNB1</accession>
<sequence length="459" mass="50131">MAVTSVCLSSDEGTMYTGGKDCAVIRWDVETGKKDVYPGGRNKFECGAHFEKVLSLCLLEQRGLLVSAGVDRLAPGSGTALGPQSTCQEWQFTFDDYSCRLSLVRPNLMATDFPTRPRQHWLAARLNRDHQGSYLILNLSGAIYDTCELQGPVMDVVMSGCVLPLEVLLRLIVSVHQWLSRATKNVVVAHGADAGTGSSTDHFGPGAYPVVLIFACYLSWVGKADHPKEAMLEVCRRMGISKSLCPSQLRYLSYFELLQRGKLDLWSHPARLARVVLIHVGSEDRERALEVWKQDILIFRTNVSEDDDVCHTSAIHITSSACGDLSVRLVTRRTQVDDGAVGDWELEFQVCFHTALVALAGGLSRFPAMELDGRERGALPEGCAVDVFVENIEPVQEAEEGSSAAAAAQGPKPAAPEGAQFFDLSADDDAVVEVPPSRRSPSRVAVFAPEDIDAFFEDL</sequence>
<proteinExistence type="predicted"/>
<gene>
    <name evidence="3" type="ORF">EVOR1521_LOCUS31913</name>
</gene>